<dbReference type="AlphaFoldDB" id="A0A6G3XV40"/>
<protein>
    <submittedName>
        <fullName evidence="2">DUF4145 domain-containing protein</fullName>
    </submittedName>
</protein>
<proteinExistence type="predicted"/>
<name>A0A6G3XV40_9ACTN</name>
<accession>A0A6G3XV40</accession>
<gene>
    <name evidence="2" type="ORF">G3M58_86060</name>
</gene>
<feature type="domain" description="DUF4145" evidence="1">
    <location>
        <begin position="105"/>
        <end position="192"/>
    </location>
</feature>
<evidence type="ECO:0000259" key="1">
    <source>
        <dbReference type="Pfam" id="PF13643"/>
    </source>
</evidence>
<organism evidence="2">
    <name type="scientific">Streptomyces sp. SID7499</name>
    <dbReference type="NCBI Taxonomy" id="2706086"/>
    <lineage>
        <taxon>Bacteria</taxon>
        <taxon>Bacillati</taxon>
        <taxon>Actinomycetota</taxon>
        <taxon>Actinomycetes</taxon>
        <taxon>Kitasatosporales</taxon>
        <taxon>Streptomycetaceae</taxon>
        <taxon>Streptomyces</taxon>
    </lineage>
</organism>
<evidence type="ECO:0000313" key="2">
    <source>
        <dbReference type="EMBL" id="NEE21621.1"/>
    </source>
</evidence>
<dbReference type="EMBL" id="JAAGMN010009252">
    <property type="protein sequence ID" value="NEE21621.1"/>
    <property type="molecule type" value="Genomic_DNA"/>
</dbReference>
<sequence length="220" mass="24300">MTTTSGWGAAPPPPMLIECPRCEGHTLGVQQGRYELTPEGDEEFEPLLYTLVSCDKCRTPQVVMQMAEMVAGGHWGWTDPSREWPSSSIAPLSPSIPAAIAREMREARACFNAKLYTAAAVMVRRTLEGMCVDQGTGKKQLFAALGELRDANKIEGRLFDWAQALRVLGNQGAHFSKDPVSREDAQDALELAEALLDYIYVFTAKYDEFQQRRAKASPAT</sequence>
<comment type="caution">
    <text evidence="2">The sequence shown here is derived from an EMBL/GenBank/DDBJ whole genome shotgun (WGS) entry which is preliminary data.</text>
</comment>
<dbReference type="InterPro" id="IPR025285">
    <property type="entry name" value="DUF4145"/>
</dbReference>
<dbReference type="Pfam" id="PF13643">
    <property type="entry name" value="DUF4145"/>
    <property type="match status" value="1"/>
</dbReference>
<reference evidence="2" key="1">
    <citation type="submission" date="2020-01" db="EMBL/GenBank/DDBJ databases">
        <title>Insect and environment-associated Actinomycetes.</title>
        <authorList>
            <person name="Currrie C."/>
            <person name="Chevrette M."/>
            <person name="Carlson C."/>
            <person name="Stubbendieck R."/>
            <person name="Wendt-Pienkowski E."/>
        </authorList>
    </citation>
    <scope>NUCLEOTIDE SEQUENCE</scope>
    <source>
        <strain evidence="2">SID7499</strain>
    </source>
</reference>